<accession>A0A4Z2HZI7</accession>
<reference evidence="2 3" key="1">
    <citation type="submission" date="2019-03" db="EMBL/GenBank/DDBJ databases">
        <title>First draft genome of Liparis tanakae, snailfish: a comprehensive survey of snailfish specific genes.</title>
        <authorList>
            <person name="Kim W."/>
            <person name="Song I."/>
            <person name="Jeong J.-H."/>
            <person name="Kim D."/>
            <person name="Kim S."/>
            <person name="Ryu S."/>
            <person name="Song J.Y."/>
            <person name="Lee S.K."/>
        </authorList>
    </citation>
    <scope>NUCLEOTIDE SEQUENCE [LARGE SCALE GENOMIC DNA]</scope>
    <source>
        <tissue evidence="2">Muscle</tissue>
    </source>
</reference>
<gene>
    <name evidence="2" type="ORF">EYF80_019409</name>
</gene>
<comment type="caution">
    <text evidence="2">The sequence shown here is derived from an EMBL/GenBank/DDBJ whole genome shotgun (WGS) entry which is preliminary data.</text>
</comment>
<proteinExistence type="predicted"/>
<evidence type="ECO:0000313" key="2">
    <source>
        <dbReference type="EMBL" id="TNN70383.1"/>
    </source>
</evidence>
<dbReference type="Proteomes" id="UP000314294">
    <property type="component" value="Unassembled WGS sequence"/>
</dbReference>
<organism evidence="2 3">
    <name type="scientific">Liparis tanakae</name>
    <name type="common">Tanaka's snailfish</name>
    <dbReference type="NCBI Taxonomy" id="230148"/>
    <lineage>
        <taxon>Eukaryota</taxon>
        <taxon>Metazoa</taxon>
        <taxon>Chordata</taxon>
        <taxon>Craniata</taxon>
        <taxon>Vertebrata</taxon>
        <taxon>Euteleostomi</taxon>
        <taxon>Actinopterygii</taxon>
        <taxon>Neopterygii</taxon>
        <taxon>Teleostei</taxon>
        <taxon>Neoteleostei</taxon>
        <taxon>Acanthomorphata</taxon>
        <taxon>Eupercaria</taxon>
        <taxon>Perciformes</taxon>
        <taxon>Cottioidei</taxon>
        <taxon>Cottales</taxon>
        <taxon>Liparidae</taxon>
        <taxon>Liparis</taxon>
    </lineage>
</organism>
<keyword evidence="3" id="KW-1185">Reference proteome</keyword>
<evidence type="ECO:0000256" key="1">
    <source>
        <dbReference type="SAM" id="MobiDB-lite"/>
    </source>
</evidence>
<evidence type="ECO:0000313" key="3">
    <source>
        <dbReference type="Proteomes" id="UP000314294"/>
    </source>
</evidence>
<dbReference type="EMBL" id="SRLO01000164">
    <property type="protein sequence ID" value="TNN70383.1"/>
    <property type="molecule type" value="Genomic_DNA"/>
</dbReference>
<dbReference type="AlphaFoldDB" id="A0A4Z2HZI7"/>
<protein>
    <submittedName>
        <fullName evidence="2">Uncharacterized protein</fullName>
    </submittedName>
</protein>
<sequence>MERDGQRGAPRVEDRRRRTMGEDEKQSSRARGKEGESDRLVGWISIQCSTELLIQPAQFGPESNQGSHLVTNQGPGWDVTAAERWISWELGGVNAMNHIGPL</sequence>
<name>A0A4Z2HZI7_9TELE</name>
<feature type="region of interest" description="Disordered" evidence="1">
    <location>
        <begin position="1"/>
        <end position="37"/>
    </location>
</feature>